<dbReference type="EMBL" id="JADEWB010000105">
    <property type="protein sequence ID" value="MBE9237605.1"/>
    <property type="molecule type" value="Genomic_DNA"/>
</dbReference>
<gene>
    <name evidence="1" type="ORF">IQ227_16625</name>
</gene>
<evidence type="ECO:0000313" key="2">
    <source>
        <dbReference type="Proteomes" id="UP000606776"/>
    </source>
</evidence>
<reference evidence="1 2" key="1">
    <citation type="submission" date="2020-10" db="EMBL/GenBank/DDBJ databases">
        <authorList>
            <person name="Castelo-Branco R."/>
            <person name="Eusebio N."/>
            <person name="Adriana R."/>
            <person name="Vieira A."/>
            <person name="Brugerolle De Fraissinette N."/>
            <person name="Rezende De Castro R."/>
            <person name="Schneider M.P."/>
            <person name="Vasconcelos V."/>
            <person name="Leao P.N."/>
        </authorList>
    </citation>
    <scope>NUCLEOTIDE SEQUENCE [LARGE SCALE GENOMIC DNA]</scope>
    <source>
        <strain evidence="1 2">LEGE 00250</strain>
    </source>
</reference>
<keyword evidence="2" id="KW-1185">Reference proteome</keyword>
<name>A0ABR9VHA4_9CYAN</name>
<dbReference type="Proteomes" id="UP000606776">
    <property type="component" value="Unassembled WGS sequence"/>
</dbReference>
<evidence type="ECO:0000313" key="1">
    <source>
        <dbReference type="EMBL" id="MBE9237605.1"/>
    </source>
</evidence>
<organism evidence="1 2">
    <name type="scientific">Sphaerospermopsis aphanizomenoides LEGE 00250</name>
    <dbReference type="NCBI Taxonomy" id="2777972"/>
    <lineage>
        <taxon>Bacteria</taxon>
        <taxon>Bacillati</taxon>
        <taxon>Cyanobacteriota</taxon>
        <taxon>Cyanophyceae</taxon>
        <taxon>Nostocales</taxon>
        <taxon>Aphanizomenonaceae</taxon>
        <taxon>Sphaerospermopsis</taxon>
        <taxon>Sphaerospermopsis aphanizomenoides</taxon>
    </lineage>
</organism>
<protein>
    <submittedName>
        <fullName evidence="1">Uncharacterized protein</fullName>
    </submittedName>
</protein>
<accession>A0ABR9VHA4</accession>
<proteinExistence type="predicted"/>
<comment type="caution">
    <text evidence="1">The sequence shown here is derived from an EMBL/GenBank/DDBJ whole genome shotgun (WGS) entry which is preliminary data.</text>
</comment>
<sequence length="120" mass="13698">MLISLLILFSTIIFTGMVQPAFAYQSDVSEVLSQIKQLERFGRNMNRNNAGECVRDMRRNQAIVEELEEQTQQWSMADKMYVASILPTLKGCVSCSQSAVGTSCRMTRQFIEEAEEYLEN</sequence>